<protein>
    <submittedName>
        <fullName evidence="1">Uncharacterized protein</fullName>
    </submittedName>
</protein>
<dbReference type="RefSeq" id="WP_189680751.1">
    <property type="nucleotide sequence ID" value="NZ_BNCJ01000007.1"/>
</dbReference>
<dbReference type="SUPFAM" id="SSF54637">
    <property type="entry name" value="Thioesterase/thiol ester dehydrase-isomerase"/>
    <property type="match status" value="1"/>
</dbReference>
<sequence>MTDAELWTFDRFEEGRAAPAVEVVLDAAKRAEWEAVFGTPGALPSRGLLAVAMTQGFIGAFQPRPRGNVHAGQVLDYTGVRPAWGDTLSVTVACAAREVKKGRNWIDFRAELRCRDELVLTGTYRIIWAA</sequence>
<dbReference type="AlphaFoldDB" id="A0A8J3M7U7"/>
<evidence type="ECO:0000313" key="2">
    <source>
        <dbReference type="Proteomes" id="UP000626220"/>
    </source>
</evidence>
<name>A0A8J3M7U7_9RHOB</name>
<accession>A0A8J3M7U7</accession>
<dbReference type="InterPro" id="IPR029069">
    <property type="entry name" value="HotDog_dom_sf"/>
</dbReference>
<proteinExistence type="predicted"/>
<gene>
    <name evidence="1" type="ORF">GCM10017056_28420</name>
</gene>
<reference evidence="1" key="2">
    <citation type="submission" date="2020-09" db="EMBL/GenBank/DDBJ databases">
        <authorList>
            <person name="Sun Q."/>
            <person name="Kim S."/>
        </authorList>
    </citation>
    <scope>NUCLEOTIDE SEQUENCE</scope>
    <source>
        <strain evidence="1">KCTC 42650</strain>
    </source>
</reference>
<dbReference type="Proteomes" id="UP000626220">
    <property type="component" value="Unassembled WGS sequence"/>
</dbReference>
<keyword evidence="2" id="KW-1185">Reference proteome</keyword>
<dbReference type="EMBL" id="BNCJ01000007">
    <property type="protein sequence ID" value="GHF55142.1"/>
    <property type="molecule type" value="Genomic_DNA"/>
</dbReference>
<comment type="caution">
    <text evidence="1">The sequence shown here is derived from an EMBL/GenBank/DDBJ whole genome shotgun (WGS) entry which is preliminary data.</text>
</comment>
<reference evidence="1" key="1">
    <citation type="journal article" date="2014" name="Int. J. Syst. Evol. Microbiol.">
        <title>Complete genome sequence of Corynebacterium casei LMG S-19264T (=DSM 44701T), isolated from a smear-ripened cheese.</title>
        <authorList>
            <consortium name="US DOE Joint Genome Institute (JGI-PGF)"/>
            <person name="Walter F."/>
            <person name="Albersmeier A."/>
            <person name="Kalinowski J."/>
            <person name="Ruckert C."/>
        </authorList>
    </citation>
    <scope>NUCLEOTIDE SEQUENCE</scope>
    <source>
        <strain evidence="1">KCTC 42650</strain>
    </source>
</reference>
<organism evidence="1 2">
    <name type="scientific">Seohaeicola zhoushanensis</name>
    <dbReference type="NCBI Taxonomy" id="1569283"/>
    <lineage>
        <taxon>Bacteria</taxon>
        <taxon>Pseudomonadati</taxon>
        <taxon>Pseudomonadota</taxon>
        <taxon>Alphaproteobacteria</taxon>
        <taxon>Rhodobacterales</taxon>
        <taxon>Roseobacteraceae</taxon>
        <taxon>Seohaeicola</taxon>
    </lineage>
</organism>
<dbReference type="Gene3D" id="3.10.129.10">
    <property type="entry name" value="Hotdog Thioesterase"/>
    <property type="match status" value="1"/>
</dbReference>
<evidence type="ECO:0000313" key="1">
    <source>
        <dbReference type="EMBL" id="GHF55142.1"/>
    </source>
</evidence>